<dbReference type="PROSITE" id="PS51257">
    <property type="entry name" value="PROKAR_LIPOPROTEIN"/>
    <property type="match status" value="1"/>
</dbReference>
<dbReference type="Pfam" id="PF00174">
    <property type="entry name" value="Oxidored_molyb"/>
    <property type="match status" value="1"/>
</dbReference>
<dbReference type="InterPro" id="IPR036374">
    <property type="entry name" value="OxRdtase_Mopterin-bd_sf"/>
</dbReference>
<feature type="domain" description="Oxidoreductase molybdopterin-binding" evidence="1">
    <location>
        <begin position="81"/>
        <end position="224"/>
    </location>
</feature>
<proteinExistence type="predicted"/>
<gene>
    <name evidence="2" type="ORF">Q664_20340</name>
</gene>
<dbReference type="Gene3D" id="3.90.420.10">
    <property type="entry name" value="Oxidoreductase, molybdopterin-binding domain"/>
    <property type="match status" value="1"/>
</dbReference>
<accession>A0A084STA5</accession>
<dbReference type="InterPro" id="IPR000572">
    <property type="entry name" value="OxRdtase_Mopterin-bd_dom"/>
</dbReference>
<dbReference type="Proteomes" id="UP000028547">
    <property type="component" value="Unassembled WGS sequence"/>
</dbReference>
<comment type="caution">
    <text evidence="2">The sequence shown here is derived from an EMBL/GenBank/DDBJ whole genome shotgun (WGS) entry which is preliminary data.</text>
</comment>
<dbReference type="EMBL" id="JPMI01000133">
    <property type="protein sequence ID" value="KFA91690.1"/>
    <property type="molecule type" value="Genomic_DNA"/>
</dbReference>
<protein>
    <submittedName>
        <fullName evidence="2">Molybdopterin-binding protein</fullName>
    </submittedName>
</protein>
<dbReference type="RefSeq" id="WP_043397755.1">
    <property type="nucleotide sequence ID" value="NZ_JPMI01000133.1"/>
</dbReference>
<dbReference type="SUPFAM" id="SSF56524">
    <property type="entry name" value="Oxidoreductase molybdopterin-binding domain"/>
    <property type="match status" value="1"/>
</dbReference>
<evidence type="ECO:0000313" key="3">
    <source>
        <dbReference type="Proteomes" id="UP000028547"/>
    </source>
</evidence>
<name>A0A084STA5_9BACT</name>
<sequence length="235" mass="26043">MSDPRGGRLLTRRTWLLGTAAVALGACDSSRPRQGFLGAMERFNQRFQSALFDPERLAPEEPAEALTRPGAFPQYFISDRVPLAPAGWALQVGGLVARPGVLSLDDLRLMPRTDYRIRHHCVEGWSAVASWHGVRVSELAKLVGADPRARFVEFRSFDAGYYSSWDGPSAFHPQTILAYGMNGAPLPPEHGAPLRLYSGVKLGYKMVKYLTAVNFLPEPTGGYWEDRGYEWFAGV</sequence>
<dbReference type="PANTHER" id="PTHR43032:SF2">
    <property type="entry name" value="BLL0505 PROTEIN"/>
    <property type="match status" value="1"/>
</dbReference>
<dbReference type="AlphaFoldDB" id="A0A084STA5"/>
<organism evidence="2 3">
    <name type="scientific">Archangium violaceum Cb vi76</name>
    <dbReference type="NCBI Taxonomy" id="1406225"/>
    <lineage>
        <taxon>Bacteria</taxon>
        <taxon>Pseudomonadati</taxon>
        <taxon>Myxococcota</taxon>
        <taxon>Myxococcia</taxon>
        <taxon>Myxococcales</taxon>
        <taxon>Cystobacterineae</taxon>
        <taxon>Archangiaceae</taxon>
        <taxon>Archangium</taxon>
    </lineage>
</organism>
<evidence type="ECO:0000313" key="2">
    <source>
        <dbReference type="EMBL" id="KFA91690.1"/>
    </source>
</evidence>
<evidence type="ECO:0000259" key="1">
    <source>
        <dbReference type="Pfam" id="PF00174"/>
    </source>
</evidence>
<reference evidence="2 3" key="1">
    <citation type="submission" date="2014-07" db="EMBL/GenBank/DDBJ databases">
        <title>Draft Genome Sequence of Gephyronic Acid Producer, Cystobacter violaceus Strain Cb vi76.</title>
        <authorList>
            <person name="Stevens D.C."/>
            <person name="Young J."/>
            <person name="Carmichael R."/>
            <person name="Tan J."/>
            <person name="Taylor R.E."/>
        </authorList>
    </citation>
    <scope>NUCLEOTIDE SEQUENCE [LARGE SCALE GENOMIC DNA]</scope>
    <source>
        <strain evidence="2 3">Cb vi76</strain>
    </source>
</reference>
<dbReference type="PANTHER" id="PTHR43032">
    <property type="entry name" value="PROTEIN-METHIONINE-SULFOXIDE REDUCTASE"/>
    <property type="match status" value="1"/>
</dbReference>